<evidence type="ECO:0000259" key="1">
    <source>
        <dbReference type="Pfam" id="PF01796"/>
    </source>
</evidence>
<dbReference type="PANTHER" id="PTHR34075">
    <property type="entry name" value="BLR3430 PROTEIN"/>
    <property type="match status" value="1"/>
</dbReference>
<organism evidence="3 4">
    <name type="scientific">Mycobacterium colombiense</name>
    <dbReference type="NCBI Taxonomy" id="339268"/>
    <lineage>
        <taxon>Bacteria</taxon>
        <taxon>Bacillati</taxon>
        <taxon>Actinomycetota</taxon>
        <taxon>Actinomycetes</taxon>
        <taxon>Mycobacteriales</taxon>
        <taxon>Mycobacteriaceae</taxon>
        <taxon>Mycobacterium</taxon>
        <taxon>Mycobacterium avium complex (MAC)</taxon>
    </lineage>
</organism>
<dbReference type="InterPro" id="IPR012340">
    <property type="entry name" value="NA-bd_OB-fold"/>
</dbReference>
<dbReference type="RefSeq" id="WP_064950456.1">
    <property type="nucleotide sequence ID" value="NZ_LZJS01000031.1"/>
</dbReference>
<dbReference type="InterPro" id="IPR052513">
    <property type="entry name" value="Thioester_dehydratase-like"/>
</dbReference>
<evidence type="ECO:0000259" key="2">
    <source>
        <dbReference type="Pfam" id="PF12172"/>
    </source>
</evidence>
<dbReference type="PANTHER" id="PTHR34075:SF5">
    <property type="entry name" value="BLR3430 PROTEIN"/>
    <property type="match status" value="1"/>
</dbReference>
<dbReference type="EMBL" id="LZJS01000031">
    <property type="protein sequence ID" value="OBH64985.1"/>
    <property type="molecule type" value="Genomic_DNA"/>
</dbReference>
<gene>
    <name evidence="3" type="ORF">A5685_19855</name>
</gene>
<accession>A0A1A2SLN9</accession>
<feature type="domain" description="ChsH2 C-terminal OB-fold" evidence="1">
    <location>
        <begin position="59"/>
        <end position="122"/>
    </location>
</feature>
<dbReference type="Pfam" id="PF12172">
    <property type="entry name" value="zf-ChsH2"/>
    <property type="match status" value="1"/>
</dbReference>
<keyword evidence="3" id="KW-0238">DNA-binding</keyword>
<dbReference type="InterPro" id="IPR002878">
    <property type="entry name" value="ChsH2_C"/>
</dbReference>
<dbReference type="InterPro" id="IPR022002">
    <property type="entry name" value="ChsH2_Znr"/>
</dbReference>
<dbReference type="Proteomes" id="UP000093861">
    <property type="component" value="Unassembled WGS sequence"/>
</dbReference>
<dbReference type="Gene3D" id="6.10.30.10">
    <property type="match status" value="1"/>
</dbReference>
<protein>
    <submittedName>
        <fullName evidence="3">DNA-binding protein</fullName>
    </submittedName>
</protein>
<comment type="caution">
    <text evidence="3">The sequence shown here is derived from an EMBL/GenBank/DDBJ whole genome shotgun (WGS) entry which is preliminary data.</text>
</comment>
<dbReference type="AlphaFoldDB" id="A0A1A2SLN9"/>
<feature type="domain" description="ChsH2 rubredoxin-like zinc ribbon" evidence="2">
    <location>
        <begin position="22"/>
        <end position="55"/>
    </location>
</feature>
<dbReference type="Pfam" id="PF01796">
    <property type="entry name" value="OB_ChsH2_C"/>
    <property type="match status" value="1"/>
</dbReference>
<name>A0A1A2SLN9_9MYCO</name>
<evidence type="ECO:0000313" key="4">
    <source>
        <dbReference type="Proteomes" id="UP000093861"/>
    </source>
</evidence>
<dbReference type="GO" id="GO:0003677">
    <property type="term" value="F:DNA binding"/>
    <property type="evidence" value="ECO:0007669"/>
    <property type="project" value="UniProtKB-KW"/>
</dbReference>
<dbReference type="SUPFAM" id="SSF50249">
    <property type="entry name" value="Nucleic acid-binding proteins"/>
    <property type="match status" value="1"/>
</dbReference>
<evidence type="ECO:0000313" key="3">
    <source>
        <dbReference type="EMBL" id="OBH64985.1"/>
    </source>
</evidence>
<proteinExistence type="predicted"/>
<sequence length="141" mass="16055">MTQMPEVHRPAPALTGLTRPFWRSGADGVLRMQRCTSCGRLCQPPALLCPYDHGATEYIDLSGRGFVESWTVNRHQWFPGFPPPYLIAFVNPVEDERVRLLTNLVNVDPDAVTQNMPVRVIFDRCIDGEDEVFIPLFEPDR</sequence>
<reference evidence="3 4" key="1">
    <citation type="submission" date="2016-06" db="EMBL/GenBank/DDBJ databases">
        <authorList>
            <person name="Kjaerup R.B."/>
            <person name="Dalgaard T.S."/>
            <person name="Juul-Madsen H.R."/>
        </authorList>
    </citation>
    <scope>NUCLEOTIDE SEQUENCE [LARGE SCALE GENOMIC DNA]</scope>
    <source>
        <strain evidence="3 4">E2464</strain>
    </source>
</reference>